<sequence length="154" mass="16786">MDAEPAPELDVTEWLNSDPLTLAALRGRVVVLEAFQMLCPGCVSHSLPQAKRVAETFPADEVIVLGLHTVFEHHEAMRPVSLRAFVYENRLTFPIAIDRHDGPDPTPVTFSRYGMRGTPTTVLVDRAGRVRGQAFGSVPDLTLGAQVAALAAER</sequence>
<evidence type="ECO:0000313" key="3">
    <source>
        <dbReference type="Proteomes" id="UP001596302"/>
    </source>
</evidence>
<dbReference type="Pfam" id="PF00578">
    <property type="entry name" value="AhpC-TSA"/>
    <property type="match status" value="1"/>
</dbReference>
<evidence type="ECO:0000313" key="2">
    <source>
        <dbReference type="EMBL" id="MFC5995681.1"/>
    </source>
</evidence>
<dbReference type="SUPFAM" id="SSF52833">
    <property type="entry name" value="Thioredoxin-like"/>
    <property type="match status" value="1"/>
</dbReference>
<organism evidence="2 3">
    <name type="scientific">Pseudonocardia hispaniensis</name>
    <dbReference type="NCBI Taxonomy" id="904933"/>
    <lineage>
        <taxon>Bacteria</taxon>
        <taxon>Bacillati</taxon>
        <taxon>Actinomycetota</taxon>
        <taxon>Actinomycetes</taxon>
        <taxon>Pseudonocardiales</taxon>
        <taxon>Pseudonocardiaceae</taxon>
        <taxon>Pseudonocardia</taxon>
    </lineage>
</organism>
<gene>
    <name evidence="2" type="ORF">ACFQE5_15805</name>
</gene>
<comment type="caution">
    <text evidence="2">The sequence shown here is derived from an EMBL/GenBank/DDBJ whole genome shotgun (WGS) entry which is preliminary data.</text>
</comment>
<dbReference type="InterPro" id="IPR036249">
    <property type="entry name" value="Thioredoxin-like_sf"/>
</dbReference>
<dbReference type="RefSeq" id="WP_379585869.1">
    <property type="nucleotide sequence ID" value="NZ_JBHSQW010000033.1"/>
</dbReference>
<protein>
    <submittedName>
        <fullName evidence="2">Redoxin domain-containing protein</fullName>
    </submittedName>
</protein>
<feature type="domain" description="Thioredoxin" evidence="1">
    <location>
        <begin position="1"/>
        <end position="152"/>
    </location>
</feature>
<dbReference type="EMBL" id="JBHSQW010000033">
    <property type="protein sequence ID" value="MFC5995681.1"/>
    <property type="molecule type" value="Genomic_DNA"/>
</dbReference>
<dbReference type="PANTHER" id="PTHR42852:SF13">
    <property type="entry name" value="PROTEIN DIPZ"/>
    <property type="match status" value="1"/>
</dbReference>
<dbReference type="InterPro" id="IPR013766">
    <property type="entry name" value="Thioredoxin_domain"/>
</dbReference>
<evidence type="ECO:0000259" key="1">
    <source>
        <dbReference type="PROSITE" id="PS51352"/>
    </source>
</evidence>
<accession>A0ABW1J4C7</accession>
<dbReference type="PROSITE" id="PS51352">
    <property type="entry name" value="THIOREDOXIN_2"/>
    <property type="match status" value="1"/>
</dbReference>
<dbReference type="InterPro" id="IPR000866">
    <property type="entry name" value="AhpC/TSA"/>
</dbReference>
<keyword evidence="3" id="KW-1185">Reference proteome</keyword>
<dbReference type="PANTHER" id="PTHR42852">
    <property type="entry name" value="THIOL:DISULFIDE INTERCHANGE PROTEIN DSBE"/>
    <property type="match status" value="1"/>
</dbReference>
<proteinExistence type="predicted"/>
<dbReference type="Gene3D" id="3.40.30.10">
    <property type="entry name" value="Glutaredoxin"/>
    <property type="match status" value="1"/>
</dbReference>
<reference evidence="3" key="1">
    <citation type="journal article" date="2019" name="Int. J. Syst. Evol. Microbiol.">
        <title>The Global Catalogue of Microorganisms (GCM) 10K type strain sequencing project: providing services to taxonomists for standard genome sequencing and annotation.</title>
        <authorList>
            <consortium name="The Broad Institute Genomics Platform"/>
            <consortium name="The Broad Institute Genome Sequencing Center for Infectious Disease"/>
            <person name="Wu L."/>
            <person name="Ma J."/>
        </authorList>
    </citation>
    <scope>NUCLEOTIDE SEQUENCE [LARGE SCALE GENOMIC DNA]</scope>
    <source>
        <strain evidence="3">CCM 8391</strain>
    </source>
</reference>
<dbReference type="InterPro" id="IPR050553">
    <property type="entry name" value="Thioredoxin_ResA/DsbE_sf"/>
</dbReference>
<name>A0ABW1J4C7_9PSEU</name>
<dbReference type="Proteomes" id="UP001596302">
    <property type="component" value="Unassembled WGS sequence"/>
</dbReference>